<gene>
    <name evidence="7" type="ORF">PSYICH_LOCUS1162</name>
</gene>
<reference evidence="7" key="1">
    <citation type="submission" date="2022-01" db="EMBL/GenBank/DDBJ databases">
        <authorList>
            <person name="King R."/>
        </authorList>
    </citation>
    <scope>NUCLEOTIDE SEQUENCE</scope>
</reference>
<evidence type="ECO:0000313" key="8">
    <source>
        <dbReference type="Proteomes" id="UP001153636"/>
    </source>
</evidence>
<dbReference type="Proteomes" id="UP001153636">
    <property type="component" value="Chromosome 1"/>
</dbReference>
<evidence type="ECO:0000256" key="4">
    <source>
        <dbReference type="ARBA" id="ARBA00035707"/>
    </source>
</evidence>
<organism evidence="7 8">
    <name type="scientific">Psylliodes chrysocephalus</name>
    <dbReference type="NCBI Taxonomy" id="3402493"/>
    <lineage>
        <taxon>Eukaryota</taxon>
        <taxon>Metazoa</taxon>
        <taxon>Ecdysozoa</taxon>
        <taxon>Arthropoda</taxon>
        <taxon>Hexapoda</taxon>
        <taxon>Insecta</taxon>
        <taxon>Pterygota</taxon>
        <taxon>Neoptera</taxon>
        <taxon>Endopterygota</taxon>
        <taxon>Coleoptera</taxon>
        <taxon>Polyphaga</taxon>
        <taxon>Cucujiformia</taxon>
        <taxon>Chrysomeloidea</taxon>
        <taxon>Chrysomelidae</taxon>
        <taxon>Galerucinae</taxon>
        <taxon>Alticini</taxon>
        <taxon>Psylliodes</taxon>
    </lineage>
</organism>
<comment type="subunit">
    <text evidence="6">Component of the mitochondrial ribosome large subunit (39S) which comprises a 16S rRNA and about 50 distinct proteins.</text>
</comment>
<dbReference type="AlphaFoldDB" id="A0A9P0G611"/>
<dbReference type="FunFam" id="3.30.70.1730:FF:000012">
    <property type="entry name" value="Mitochondrial Ribosomal Protein, Large"/>
    <property type="match status" value="1"/>
</dbReference>
<evidence type="ECO:0000256" key="3">
    <source>
        <dbReference type="ARBA" id="ARBA00023274"/>
    </source>
</evidence>
<accession>A0A9P0G611</accession>
<dbReference type="InterPro" id="IPR043141">
    <property type="entry name" value="Ribosomal_uL10-like_sf"/>
</dbReference>
<sequence>MSLSLYTRKAFLKTFTPTVQCQRFRGKINVQKPKPPHFERATYLALSKPWFINPNKLKTSVELCKYNEKLYNDENEINQYSRILAKELYTYFSSSKLIVFYHHNSIKADEQFKYYSMFKKQNMELKKYGKKVLQLAVSGTPYETVLDFYSTPNNMILFSPESEIGKVLKITKKCSQLVLLTAIVENKLLTTEDLAKYSKIPNIQAAQAELVHLICSIGNNLVTNLNSHQTNLVSHLDTRIKHLEDK</sequence>
<comment type="similarity">
    <text evidence="1">Belongs to the universal ribosomal protein uL10 family.</text>
</comment>
<evidence type="ECO:0000313" key="7">
    <source>
        <dbReference type="EMBL" id="CAH1099276.1"/>
    </source>
</evidence>
<name>A0A9P0G611_9CUCU</name>
<protein>
    <recommendedName>
        <fullName evidence="4">Large ribosomal subunit protein uL10m</fullName>
    </recommendedName>
    <alternativeName>
        <fullName evidence="5">39S ribosomal protein L10, mitochondrial</fullName>
    </alternativeName>
</protein>
<proteinExistence type="inferred from homology"/>
<evidence type="ECO:0000256" key="1">
    <source>
        <dbReference type="ARBA" id="ARBA00008889"/>
    </source>
</evidence>
<keyword evidence="3" id="KW-0687">Ribonucleoprotein</keyword>
<dbReference type="Gene3D" id="3.30.70.1730">
    <property type="match status" value="1"/>
</dbReference>
<dbReference type="GO" id="GO:0005840">
    <property type="term" value="C:ribosome"/>
    <property type="evidence" value="ECO:0007669"/>
    <property type="project" value="UniProtKB-KW"/>
</dbReference>
<dbReference type="EMBL" id="OV651813">
    <property type="protein sequence ID" value="CAH1099276.1"/>
    <property type="molecule type" value="Genomic_DNA"/>
</dbReference>
<evidence type="ECO:0000256" key="5">
    <source>
        <dbReference type="ARBA" id="ARBA00035716"/>
    </source>
</evidence>
<keyword evidence="8" id="KW-1185">Reference proteome</keyword>
<evidence type="ECO:0000256" key="6">
    <source>
        <dbReference type="ARBA" id="ARBA00038782"/>
    </source>
</evidence>
<dbReference type="InterPro" id="IPR047865">
    <property type="entry name" value="Ribosomal_uL10_bac_type"/>
</dbReference>
<dbReference type="SUPFAM" id="SSF160369">
    <property type="entry name" value="Ribosomal protein L10-like"/>
    <property type="match status" value="1"/>
</dbReference>
<dbReference type="GO" id="GO:1990904">
    <property type="term" value="C:ribonucleoprotein complex"/>
    <property type="evidence" value="ECO:0007669"/>
    <property type="project" value="UniProtKB-KW"/>
</dbReference>
<dbReference type="PANTHER" id="PTHR11560">
    <property type="entry name" value="39S RIBOSOMAL PROTEIN L10, MITOCHONDRIAL"/>
    <property type="match status" value="1"/>
</dbReference>
<dbReference type="OrthoDB" id="360689at2759"/>
<evidence type="ECO:0000256" key="2">
    <source>
        <dbReference type="ARBA" id="ARBA00022980"/>
    </source>
</evidence>
<keyword evidence="2" id="KW-0689">Ribosomal protein</keyword>